<dbReference type="GO" id="GO:0003729">
    <property type="term" value="F:mRNA binding"/>
    <property type="evidence" value="ECO:0007669"/>
    <property type="project" value="TreeGrafter"/>
</dbReference>
<dbReference type="Pfam" id="PF11732">
    <property type="entry name" value="Thoc2"/>
    <property type="match status" value="1"/>
</dbReference>
<organism evidence="2 3">
    <name type="scientific">Artemisia annua</name>
    <name type="common">Sweet wormwood</name>
    <dbReference type="NCBI Taxonomy" id="35608"/>
    <lineage>
        <taxon>Eukaryota</taxon>
        <taxon>Viridiplantae</taxon>
        <taxon>Streptophyta</taxon>
        <taxon>Embryophyta</taxon>
        <taxon>Tracheophyta</taxon>
        <taxon>Spermatophyta</taxon>
        <taxon>Magnoliopsida</taxon>
        <taxon>eudicotyledons</taxon>
        <taxon>Gunneridae</taxon>
        <taxon>Pentapetalae</taxon>
        <taxon>asterids</taxon>
        <taxon>campanulids</taxon>
        <taxon>Asterales</taxon>
        <taxon>Asteraceae</taxon>
        <taxon>Asteroideae</taxon>
        <taxon>Anthemideae</taxon>
        <taxon>Artemisiinae</taxon>
        <taxon>Artemisia</taxon>
    </lineage>
</organism>
<sequence>MTRLNEKIDELKSLIDMKMEDLSKKTSPNMLDKRSYVTEYIFYIELSGIQTSRWTHTWIFFWFLSRTVAMEMEPISSSMLIDLLFLCMGLLEYDILEYVVIEWLVQGGREKLENDGLNLSDWLQSLA</sequence>
<dbReference type="GO" id="GO:0006406">
    <property type="term" value="P:mRNA export from nucleus"/>
    <property type="evidence" value="ECO:0007669"/>
    <property type="project" value="InterPro"/>
</dbReference>
<protein>
    <submittedName>
        <fullName evidence="2">THO complex subunit 2</fullName>
    </submittedName>
</protein>
<dbReference type="EMBL" id="PKPP01006947">
    <property type="protein sequence ID" value="PWA54854.1"/>
    <property type="molecule type" value="Genomic_DNA"/>
</dbReference>
<dbReference type="PANTHER" id="PTHR21597">
    <property type="entry name" value="THO2 PROTEIN"/>
    <property type="match status" value="1"/>
</dbReference>
<evidence type="ECO:0000259" key="1">
    <source>
        <dbReference type="Pfam" id="PF11732"/>
    </source>
</evidence>
<name>A0A2U1M0W7_ARTAN</name>
<gene>
    <name evidence="2" type="ORF">CTI12_AA434300</name>
</gene>
<evidence type="ECO:0000313" key="2">
    <source>
        <dbReference type="EMBL" id="PWA54854.1"/>
    </source>
</evidence>
<dbReference type="GO" id="GO:0000445">
    <property type="term" value="C:THO complex part of transcription export complex"/>
    <property type="evidence" value="ECO:0007669"/>
    <property type="project" value="TreeGrafter"/>
</dbReference>
<evidence type="ECO:0000313" key="3">
    <source>
        <dbReference type="Proteomes" id="UP000245207"/>
    </source>
</evidence>
<dbReference type="STRING" id="35608.A0A2U1M0W7"/>
<dbReference type="InterPro" id="IPR021726">
    <property type="entry name" value="THO_THOC2_N"/>
</dbReference>
<reference evidence="2 3" key="1">
    <citation type="journal article" date="2018" name="Mol. Plant">
        <title>The genome of Artemisia annua provides insight into the evolution of Asteraceae family and artemisinin biosynthesis.</title>
        <authorList>
            <person name="Shen Q."/>
            <person name="Zhang L."/>
            <person name="Liao Z."/>
            <person name="Wang S."/>
            <person name="Yan T."/>
            <person name="Shi P."/>
            <person name="Liu M."/>
            <person name="Fu X."/>
            <person name="Pan Q."/>
            <person name="Wang Y."/>
            <person name="Lv Z."/>
            <person name="Lu X."/>
            <person name="Zhang F."/>
            <person name="Jiang W."/>
            <person name="Ma Y."/>
            <person name="Chen M."/>
            <person name="Hao X."/>
            <person name="Li L."/>
            <person name="Tang Y."/>
            <person name="Lv G."/>
            <person name="Zhou Y."/>
            <person name="Sun X."/>
            <person name="Brodelius P.E."/>
            <person name="Rose J.K.C."/>
            <person name="Tang K."/>
        </authorList>
    </citation>
    <scope>NUCLEOTIDE SEQUENCE [LARGE SCALE GENOMIC DNA]</scope>
    <source>
        <strain evidence="3">cv. Huhao1</strain>
        <tissue evidence="2">Leaf</tissue>
    </source>
</reference>
<keyword evidence="3" id="KW-1185">Reference proteome</keyword>
<accession>A0A2U1M0W7</accession>
<dbReference type="InterPro" id="IPR040007">
    <property type="entry name" value="Tho2"/>
</dbReference>
<dbReference type="OrthoDB" id="29024at2759"/>
<dbReference type="PANTHER" id="PTHR21597:SF0">
    <property type="entry name" value="THO COMPLEX SUBUNIT 2"/>
    <property type="match status" value="1"/>
</dbReference>
<dbReference type="GO" id="GO:0006397">
    <property type="term" value="P:mRNA processing"/>
    <property type="evidence" value="ECO:0007669"/>
    <property type="project" value="InterPro"/>
</dbReference>
<feature type="domain" description="THO complex subunitTHOC2 N-terminal" evidence="1">
    <location>
        <begin position="89"/>
        <end position="127"/>
    </location>
</feature>
<proteinExistence type="predicted"/>
<dbReference type="AlphaFoldDB" id="A0A2U1M0W7"/>
<comment type="caution">
    <text evidence="2">The sequence shown here is derived from an EMBL/GenBank/DDBJ whole genome shotgun (WGS) entry which is preliminary data.</text>
</comment>
<dbReference type="Proteomes" id="UP000245207">
    <property type="component" value="Unassembled WGS sequence"/>
</dbReference>